<feature type="compositionally biased region" description="Basic and acidic residues" evidence="6">
    <location>
        <begin position="1"/>
        <end position="22"/>
    </location>
</feature>
<keyword evidence="4 7" id="KW-0472">Membrane</keyword>
<feature type="binding site" evidence="5">
    <location>
        <position position="90"/>
    </location>
    <ligand>
        <name>Zn(2+)</name>
        <dbReference type="ChEBI" id="CHEBI:29105"/>
    </ligand>
</feature>
<evidence type="ECO:0000313" key="9">
    <source>
        <dbReference type="Proteomes" id="UP000504752"/>
    </source>
</evidence>
<keyword evidence="9" id="KW-1185">Reference proteome</keyword>
<feature type="binding site" evidence="5">
    <location>
        <position position="225"/>
    </location>
    <ligand>
        <name>Zn(2+)</name>
        <dbReference type="ChEBI" id="CHEBI:29105"/>
    </ligand>
</feature>
<name>A0A6M8B068_9ACTO</name>
<feature type="region of interest" description="Disordered" evidence="6">
    <location>
        <begin position="1"/>
        <end position="28"/>
    </location>
</feature>
<evidence type="ECO:0000256" key="3">
    <source>
        <dbReference type="ARBA" id="ARBA00022989"/>
    </source>
</evidence>
<keyword evidence="3 7" id="KW-1133">Transmembrane helix</keyword>
<dbReference type="EMBL" id="CP053642">
    <property type="protein sequence ID" value="QKD80279.1"/>
    <property type="molecule type" value="Genomic_DNA"/>
</dbReference>
<keyword evidence="5" id="KW-0862">Zinc</keyword>
<proteinExistence type="predicted"/>
<comment type="subcellular location">
    <subcellularLocation>
        <location evidence="1">Membrane</location>
        <topology evidence="1">Multi-pass membrane protein</topology>
    </subcellularLocation>
</comment>
<dbReference type="Proteomes" id="UP000504752">
    <property type="component" value="Chromosome"/>
</dbReference>
<dbReference type="PANTHER" id="PTHR20855:SF3">
    <property type="entry name" value="LD03007P"/>
    <property type="match status" value="1"/>
</dbReference>
<evidence type="ECO:0000256" key="7">
    <source>
        <dbReference type="SAM" id="Phobius"/>
    </source>
</evidence>
<dbReference type="AlphaFoldDB" id="A0A6M8B068"/>
<evidence type="ECO:0000256" key="5">
    <source>
        <dbReference type="PIRSR" id="PIRSR604254-1"/>
    </source>
</evidence>
<evidence type="ECO:0000313" key="8">
    <source>
        <dbReference type="EMBL" id="QKD80279.1"/>
    </source>
</evidence>
<dbReference type="GO" id="GO:0016020">
    <property type="term" value="C:membrane"/>
    <property type="evidence" value="ECO:0007669"/>
    <property type="project" value="UniProtKB-SubCell"/>
</dbReference>
<keyword evidence="5" id="KW-0479">Metal-binding</keyword>
<dbReference type="RefSeq" id="WP_159522031.1">
    <property type="nucleotide sequence ID" value="NZ_CP053642.1"/>
</dbReference>
<accession>A0A6M8B068</accession>
<feature type="transmembrane region" description="Helical" evidence="7">
    <location>
        <begin position="187"/>
        <end position="207"/>
    </location>
</feature>
<feature type="transmembrane region" description="Helical" evidence="7">
    <location>
        <begin position="43"/>
        <end position="63"/>
    </location>
</feature>
<dbReference type="Pfam" id="PF03006">
    <property type="entry name" value="HlyIII"/>
    <property type="match status" value="1"/>
</dbReference>
<dbReference type="PANTHER" id="PTHR20855">
    <property type="entry name" value="ADIPOR/PROGESTIN RECEPTOR-RELATED"/>
    <property type="match status" value="1"/>
</dbReference>
<dbReference type="KEGG" id="amam:HPC72_08700"/>
<feature type="transmembrane region" description="Helical" evidence="7">
    <location>
        <begin position="164"/>
        <end position="181"/>
    </location>
</feature>
<keyword evidence="2 7" id="KW-0812">Transmembrane</keyword>
<reference evidence="8 9" key="1">
    <citation type="submission" date="2020-05" db="EMBL/GenBank/DDBJ databases">
        <title>Actinomyces sp. zg-325.</title>
        <authorList>
            <person name="Yang C."/>
        </authorList>
    </citation>
    <scope>NUCLEOTIDE SEQUENCE [LARGE SCALE GENOMIC DNA]</scope>
    <source>
        <strain evidence="9">zg-325</strain>
    </source>
</reference>
<dbReference type="InterPro" id="IPR004254">
    <property type="entry name" value="AdipoR/HlyIII-related"/>
</dbReference>
<evidence type="ECO:0000256" key="4">
    <source>
        <dbReference type="ARBA" id="ARBA00023136"/>
    </source>
</evidence>
<dbReference type="GO" id="GO:0046872">
    <property type="term" value="F:metal ion binding"/>
    <property type="evidence" value="ECO:0007669"/>
    <property type="project" value="UniProtKB-KW"/>
</dbReference>
<evidence type="ECO:0000256" key="1">
    <source>
        <dbReference type="ARBA" id="ARBA00004141"/>
    </source>
</evidence>
<feature type="transmembrane region" description="Helical" evidence="7">
    <location>
        <begin position="219"/>
        <end position="243"/>
    </location>
</feature>
<sequence>MRADADPRRDAPEAASHQERATGRRPTRAPALITPIKPRLRGWIHAITAPLALAACIVLTALADGAALMWSSAVYLVCSLLLFANSGLYHLGKGRFPCSVSGALQRVDHANIYLLIAGTYTPLSVALLDAATARLVLGIVWGGAAAGIVMSLIWTGAPRWLRTALYIALGWVAIWFLPSFWRSGGPAIVWLLMVGGLAYTVGAIVYARKRPDPLPGWFGFHEVFHACTVVAWACDAVACYIAVLG</sequence>
<feature type="transmembrane region" description="Helical" evidence="7">
    <location>
        <begin position="69"/>
        <end position="91"/>
    </location>
</feature>
<feature type="binding site" evidence="5">
    <location>
        <position position="221"/>
    </location>
    <ligand>
        <name>Zn(2+)</name>
        <dbReference type="ChEBI" id="CHEBI:29105"/>
    </ligand>
</feature>
<evidence type="ECO:0000256" key="6">
    <source>
        <dbReference type="SAM" id="MobiDB-lite"/>
    </source>
</evidence>
<organism evidence="8 9">
    <name type="scientific">Actinomyces marmotae</name>
    <dbReference type="NCBI Taxonomy" id="2737173"/>
    <lineage>
        <taxon>Bacteria</taxon>
        <taxon>Bacillati</taxon>
        <taxon>Actinomycetota</taxon>
        <taxon>Actinomycetes</taxon>
        <taxon>Actinomycetales</taxon>
        <taxon>Actinomycetaceae</taxon>
        <taxon>Actinomyces</taxon>
    </lineage>
</organism>
<gene>
    <name evidence="8" type="ORF">HPC72_08700</name>
</gene>
<protein>
    <submittedName>
        <fullName evidence="8">Hemolysin III family protein</fullName>
    </submittedName>
</protein>
<feature type="transmembrane region" description="Helical" evidence="7">
    <location>
        <begin position="139"/>
        <end position="157"/>
    </location>
</feature>
<evidence type="ECO:0000256" key="2">
    <source>
        <dbReference type="ARBA" id="ARBA00022692"/>
    </source>
</evidence>